<dbReference type="PANTHER" id="PTHR30469:SF36">
    <property type="entry name" value="BLL3903 PROTEIN"/>
    <property type="match status" value="1"/>
</dbReference>
<name>A0A7M3MHD2_9BACT</name>
<dbReference type="AlphaFoldDB" id="A0A7M3MHD2"/>
<dbReference type="InterPro" id="IPR006143">
    <property type="entry name" value="RND_pump_MFP"/>
</dbReference>
<dbReference type="Gene3D" id="2.40.30.170">
    <property type="match status" value="1"/>
</dbReference>
<dbReference type="PANTHER" id="PTHR30469">
    <property type="entry name" value="MULTIDRUG RESISTANCE PROTEIN MDTA"/>
    <property type="match status" value="1"/>
</dbReference>
<comment type="similarity">
    <text evidence="1">Belongs to the membrane fusion protein (MFP) (TC 8.A.1) family.</text>
</comment>
<feature type="coiled-coil region" evidence="2">
    <location>
        <begin position="115"/>
        <end position="163"/>
    </location>
</feature>
<dbReference type="GO" id="GO:0015562">
    <property type="term" value="F:efflux transmembrane transporter activity"/>
    <property type="evidence" value="ECO:0007669"/>
    <property type="project" value="TreeGrafter"/>
</dbReference>
<feature type="compositionally biased region" description="Polar residues" evidence="3">
    <location>
        <begin position="462"/>
        <end position="476"/>
    </location>
</feature>
<dbReference type="Proteomes" id="UP000448292">
    <property type="component" value="Unassembled WGS sequence"/>
</dbReference>
<dbReference type="Gene3D" id="2.40.420.20">
    <property type="match status" value="1"/>
</dbReference>
<dbReference type="Pfam" id="PF25917">
    <property type="entry name" value="BSH_RND"/>
    <property type="match status" value="1"/>
</dbReference>
<dbReference type="InterPro" id="IPR058625">
    <property type="entry name" value="MdtA-like_BSH"/>
</dbReference>
<evidence type="ECO:0000256" key="1">
    <source>
        <dbReference type="ARBA" id="ARBA00009477"/>
    </source>
</evidence>
<dbReference type="GO" id="GO:1990281">
    <property type="term" value="C:efflux pump complex"/>
    <property type="evidence" value="ECO:0007669"/>
    <property type="project" value="TreeGrafter"/>
</dbReference>
<keyword evidence="2" id="KW-0175">Coiled coil</keyword>
<dbReference type="NCBIfam" id="TIGR01730">
    <property type="entry name" value="RND_mfp"/>
    <property type="match status" value="1"/>
</dbReference>
<comment type="caution">
    <text evidence="6">The sequence shown here is derived from an EMBL/GenBank/DDBJ whole genome shotgun (WGS) entry which is preliminary data.</text>
</comment>
<keyword evidence="7" id="KW-1185">Reference proteome</keyword>
<gene>
    <name evidence="6" type="ORF">DPQ33_05405</name>
</gene>
<evidence type="ECO:0000256" key="2">
    <source>
        <dbReference type="SAM" id="Coils"/>
    </source>
</evidence>
<evidence type="ECO:0000259" key="5">
    <source>
        <dbReference type="Pfam" id="PF25917"/>
    </source>
</evidence>
<protein>
    <recommendedName>
        <fullName evidence="5">Multidrug resistance protein MdtA-like barrel-sandwich hybrid domain-containing protein</fullName>
    </recommendedName>
</protein>
<evidence type="ECO:0000313" key="7">
    <source>
        <dbReference type="Proteomes" id="UP000448292"/>
    </source>
</evidence>
<proteinExistence type="inferred from homology"/>
<feature type="domain" description="Multidrug resistance protein MdtA-like barrel-sandwich hybrid" evidence="5">
    <location>
        <begin position="72"/>
        <end position="257"/>
    </location>
</feature>
<feature type="transmembrane region" description="Helical" evidence="4">
    <location>
        <begin position="12"/>
        <end position="30"/>
    </location>
</feature>
<keyword evidence="4" id="KW-0812">Transmembrane</keyword>
<feature type="region of interest" description="Disordered" evidence="3">
    <location>
        <begin position="462"/>
        <end position="483"/>
    </location>
</feature>
<dbReference type="EMBL" id="QMIE01000003">
    <property type="protein sequence ID" value="TVM18895.1"/>
    <property type="molecule type" value="Genomic_DNA"/>
</dbReference>
<evidence type="ECO:0000256" key="4">
    <source>
        <dbReference type="SAM" id="Phobius"/>
    </source>
</evidence>
<reference evidence="6 7" key="1">
    <citation type="submission" date="2018-06" db="EMBL/GenBank/DDBJ databases">
        <title>Complete genome of Desulfovibrio indonesiensis P37SLT.</title>
        <authorList>
            <person name="Crispim J.S."/>
            <person name="Vidigal P.M.P."/>
            <person name="Silva L.C.F."/>
            <person name="Laguardia C.N."/>
            <person name="Araujo L.C."/>
            <person name="Dias R.S."/>
            <person name="Sousa M.P."/>
            <person name="Paula S.O."/>
            <person name="Silva C."/>
        </authorList>
    </citation>
    <scope>NUCLEOTIDE SEQUENCE [LARGE SCALE GENOMIC DNA]</scope>
    <source>
        <strain evidence="6 7">P37SLT</strain>
    </source>
</reference>
<evidence type="ECO:0000313" key="6">
    <source>
        <dbReference type="EMBL" id="TVM18895.1"/>
    </source>
</evidence>
<sequence length="483" mass="52183">MKATTKKYKSMCCIGFIAIAAIVVVSVLYVTRPAAPMVQKVRDPLVYVRTVDVETTPFRRELSLLGTARAKRRAQVAAEVSGNIVWISENCEPGRKVRKGEKLVQIDPRPYEIALEQAEAAYANAEAAVKLREITNQAEEDKLEETKEELDAAKNELQRKEQLFAGGVISASEVDTQRSNHSSVRKTYLDVLANVNSAKALLKQDEAQLAMKKAERDKAALDLERTTLTAPFDGEVSNRSVDVGNHISANTVGFEVVDFDTVIVDVQVPGGSLDVVREDTTATVRDDVTVTVQARDGRISRVGRLTHLSPSAESDSRLFAAEVYVDNPRGMSSILPGQFVETYFVESLPRQAVVIPYIAMTHDSDGLYVYTVDQSANAPAAKAAGQNALGRIIPAQADATVDAPTYSVRKVYVKILWEQNEEAVVEGLESGAALVVSGQEDLVDGAAVRVIGSGSFAAQETSEAGTSLATEHNATPNAMGVRS</sequence>
<keyword evidence="4" id="KW-1133">Transmembrane helix</keyword>
<dbReference type="Gene3D" id="1.10.287.470">
    <property type="entry name" value="Helix hairpin bin"/>
    <property type="match status" value="1"/>
</dbReference>
<organism evidence="6 7">
    <name type="scientific">Oceanidesulfovibrio indonesiensis</name>
    <dbReference type="NCBI Taxonomy" id="54767"/>
    <lineage>
        <taxon>Bacteria</taxon>
        <taxon>Pseudomonadati</taxon>
        <taxon>Thermodesulfobacteriota</taxon>
        <taxon>Desulfovibrionia</taxon>
        <taxon>Desulfovibrionales</taxon>
        <taxon>Desulfovibrionaceae</taxon>
        <taxon>Oceanidesulfovibrio</taxon>
    </lineage>
</organism>
<keyword evidence="4" id="KW-0472">Membrane</keyword>
<dbReference type="SUPFAM" id="SSF111369">
    <property type="entry name" value="HlyD-like secretion proteins"/>
    <property type="match status" value="1"/>
</dbReference>
<feature type="coiled-coil region" evidence="2">
    <location>
        <begin position="195"/>
        <end position="224"/>
    </location>
</feature>
<dbReference type="OrthoDB" id="9806939at2"/>
<evidence type="ECO:0000256" key="3">
    <source>
        <dbReference type="SAM" id="MobiDB-lite"/>
    </source>
</evidence>
<dbReference type="Gene3D" id="2.40.50.100">
    <property type="match status" value="1"/>
</dbReference>
<accession>A0A7M3MHD2</accession>
<dbReference type="RefSeq" id="WP_144302170.1">
    <property type="nucleotide sequence ID" value="NZ_QMIE01000003.1"/>
</dbReference>